<dbReference type="RefSeq" id="WP_307349469.1">
    <property type="nucleotide sequence ID" value="NZ_JAUSVS010000004.1"/>
</dbReference>
<sequence>MAQAKRSYRRLDADQVILTIDRLRDRVGERFADAGLTEAAAELGRMARDTVKRAGAARPYYFLRLLVLLLALVVMGGAAAIGLQIDWRSVTDGSDLLGLTQGLESLVNLVILMGAGIWFLLTLEERWRRARVQRWLHELRAFAHVVDMHQLTKDPTVVLKAGPSTPSSPQRAMTEFQLARYLEYCAEMLALTGKLSALYAGQSNDHVIIAAAGDVENLCTDLGRKVWQKIMILSQLDEGRA</sequence>
<name>A0ABU0IRK9_9CAUL</name>
<accession>A0ABU0IRK9</accession>
<comment type="caution">
    <text evidence="2">The sequence shown here is derived from an EMBL/GenBank/DDBJ whole genome shotgun (WGS) entry which is preliminary data.</text>
</comment>
<evidence type="ECO:0000313" key="2">
    <source>
        <dbReference type="EMBL" id="MDQ0464650.1"/>
    </source>
</evidence>
<dbReference type="Proteomes" id="UP001228905">
    <property type="component" value="Unassembled WGS sequence"/>
</dbReference>
<keyword evidence="1" id="KW-0472">Membrane</keyword>
<feature type="transmembrane region" description="Helical" evidence="1">
    <location>
        <begin position="61"/>
        <end position="85"/>
    </location>
</feature>
<evidence type="ECO:0000313" key="3">
    <source>
        <dbReference type="Proteomes" id="UP001228905"/>
    </source>
</evidence>
<keyword evidence="1" id="KW-0812">Transmembrane</keyword>
<protein>
    <recommendedName>
        <fullName evidence="4">SMODS and SLOG-associating 2TM effector domain-containing protein</fullName>
    </recommendedName>
</protein>
<organism evidence="2 3">
    <name type="scientific">Caulobacter ginsengisoli</name>
    <dbReference type="NCBI Taxonomy" id="400775"/>
    <lineage>
        <taxon>Bacteria</taxon>
        <taxon>Pseudomonadati</taxon>
        <taxon>Pseudomonadota</taxon>
        <taxon>Alphaproteobacteria</taxon>
        <taxon>Caulobacterales</taxon>
        <taxon>Caulobacteraceae</taxon>
        <taxon>Caulobacter</taxon>
    </lineage>
</organism>
<proteinExistence type="predicted"/>
<feature type="transmembrane region" description="Helical" evidence="1">
    <location>
        <begin position="105"/>
        <end position="123"/>
    </location>
</feature>
<keyword evidence="3" id="KW-1185">Reference proteome</keyword>
<reference evidence="2 3" key="1">
    <citation type="submission" date="2023-07" db="EMBL/GenBank/DDBJ databases">
        <title>Genomic Encyclopedia of Type Strains, Phase IV (KMG-IV): sequencing the most valuable type-strain genomes for metagenomic binning, comparative biology and taxonomic classification.</title>
        <authorList>
            <person name="Goeker M."/>
        </authorList>
    </citation>
    <scope>NUCLEOTIDE SEQUENCE [LARGE SCALE GENOMIC DNA]</scope>
    <source>
        <strain evidence="2 3">DSM 18695</strain>
    </source>
</reference>
<gene>
    <name evidence="2" type="ORF">QO010_002434</name>
</gene>
<evidence type="ECO:0000256" key="1">
    <source>
        <dbReference type="SAM" id="Phobius"/>
    </source>
</evidence>
<dbReference type="EMBL" id="JAUSVS010000004">
    <property type="protein sequence ID" value="MDQ0464650.1"/>
    <property type="molecule type" value="Genomic_DNA"/>
</dbReference>
<evidence type="ECO:0008006" key="4">
    <source>
        <dbReference type="Google" id="ProtNLM"/>
    </source>
</evidence>
<keyword evidence="1" id="KW-1133">Transmembrane helix</keyword>